<evidence type="ECO:0000256" key="1">
    <source>
        <dbReference type="SAM" id="MobiDB-lite"/>
    </source>
</evidence>
<comment type="caution">
    <text evidence="2">The sequence shown here is derived from an EMBL/GenBank/DDBJ whole genome shotgun (WGS) entry which is preliminary data.</text>
</comment>
<dbReference type="AlphaFoldDB" id="A0A4V2RDY5"/>
<protein>
    <submittedName>
        <fullName evidence="2">Uncharacterized protein</fullName>
    </submittedName>
</protein>
<evidence type="ECO:0000313" key="3">
    <source>
        <dbReference type="Proteomes" id="UP000295689"/>
    </source>
</evidence>
<organism evidence="2 3">
    <name type="scientific">Mesobacillus foraminis</name>
    <dbReference type="NCBI Taxonomy" id="279826"/>
    <lineage>
        <taxon>Bacteria</taxon>
        <taxon>Bacillati</taxon>
        <taxon>Bacillota</taxon>
        <taxon>Bacilli</taxon>
        <taxon>Bacillales</taxon>
        <taxon>Bacillaceae</taxon>
        <taxon>Mesobacillus</taxon>
    </lineage>
</organism>
<dbReference type="EMBL" id="SLVV01000003">
    <property type="protein sequence ID" value="TCN26620.1"/>
    <property type="molecule type" value="Genomic_DNA"/>
</dbReference>
<gene>
    <name evidence="2" type="ORF">EV146_103143</name>
</gene>
<accession>A0A4V2RDY5</accession>
<feature type="region of interest" description="Disordered" evidence="1">
    <location>
        <begin position="51"/>
        <end position="72"/>
    </location>
</feature>
<sequence>MANRKPDANERINVELGGMRLYGTTSNMEVGGYEMSGDIENAGRLDKGFKKAEGHHGAQASLKEDERQGGDY</sequence>
<dbReference type="Proteomes" id="UP000295689">
    <property type="component" value="Unassembled WGS sequence"/>
</dbReference>
<name>A0A4V2RDY5_9BACI</name>
<reference evidence="2 3" key="1">
    <citation type="journal article" date="2015" name="Stand. Genomic Sci.">
        <title>Genomic Encyclopedia of Bacterial and Archaeal Type Strains, Phase III: the genomes of soil and plant-associated and newly described type strains.</title>
        <authorList>
            <person name="Whitman W.B."/>
            <person name="Woyke T."/>
            <person name="Klenk H.P."/>
            <person name="Zhou Y."/>
            <person name="Lilburn T.G."/>
            <person name="Beck B.J."/>
            <person name="De Vos P."/>
            <person name="Vandamme P."/>
            <person name="Eisen J.A."/>
            <person name="Garrity G."/>
            <person name="Hugenholtz P."/>
            <person name="Kyrpides N.C."/>
        </authorList>
    </citation>
    <scope>NUCLEOTIDE SEQUENCE [LARGE SCALE GENOMIC DNA]</scope>
    <source>
        <strain evidence="2 3">CV53</strain>
    </source>
</reference>
<evidence type="ECO:0000313" key="2">
    <source>
        <dbReference type="EMBL" id="TCN26620.1"/>
    </source>
</evidence>
<proteinExistence type="predicted"/>
<dbReference type="RefSeq" id="WP_132003013.1">
    <property type="nucleotide sequence ID" value="NZ_JABUHM010000002.1"/>
</dbReference>
<keyword evidence="3" id="KW-1185">Reference proteome</keyword>